<dbReference type="EMBL" id="CAVNYO010000406">
    <property type="protein sequence ID" value="CAK5276398.1"/>
    <property type="molecule type" value="Genomic_DNA"/>
</dbReference>
<protein>
    <submittedName>
        <fullName evidence="1">Uncharacterized protein</fullName>
    </submittedName>
</protein>
<accession>A0AAD2K384</accession>
<dbReference type="Proteomes" id="UP001295794">
    <property type="component" value="Unassembled WGS sequence"/>
</dbReference>
<dbReference type="AlphaFoldDB" id="A0AAD2K384"/>
<keyword evidence="2" id="KW-1185">Reference proteome</keyword>
<proteinExistence type="predicted"/>
<reference evidence="1" key="1">
    <citation type="submission" date="2023-11" db="EMBL/GenBank/DDBJ databases">
        <authorList>
            <person name="De Vega J J."/>
            <person name="De Vega J J."/>
        </authorList>
    </citation>
    <scope>NUCLEOTIDE SEQUENCE</scope>
</reference>
<gene>
    <name evidence="1" type="ORF">MYCIT1_LOCUS24603</name>
</gene>
<comment type="caution">
    <text evidence="1">The sequence shown here is derived from an EMBL/GenBank/DDBJ whole genome shotgun (WGS) entry which is preliminary data.</text>
</comment>
<evidence type="ECO:0000313" key="2">
    <source>
        <dbReference type="Proteomes" id="UP001295794"/>
    </source>
</evidence>
<sequence>MKGHQLPLLPQMSVLVQRFPEPRTTSFADASGANEILVTYMTELRRTEFEINVFISPASGGVSSRLPHAFPETTAVFRDRILTQGMSFAIDIARGEYTQDRCTGWTLSVQWDERGATAVPVASFRVLHSISKDVHRAVNISTDLVLEALIRSLRSSALLFLDYCLGPVQTQSLFMPPGAWESCCEQSVVLYRYRPAQENATAGSGKIVSVKTITSRLMRPCERAGCRSFVPYSVHLSRALCGRHL</sequence>
<organism evidence="1 2">
    <name type="scientific">Mycena citricolor</name>
    <dbReference type="NCBI Taxonomy" id="2018698"/>
    <lineage>
        <taxon>Eukaryota</taxon>
        <taxon>Fungi</taxon>
        <taxon>Dikarya</taxon>
        <taxon>Basidiomycota</taxon>
        <taxon>Agaricomycotina</taxon>
        <taxon>Agaricomycetes</taxon>
        <taxon>Agaricomycetidae</taxon>
        <taxon>Agaricales</taxon>
        <taxon>Marasmiineae</taxon>
        <taxon>Mycenaceae</taxon>
        <taxon>Mycena</taxon>
    </lineage>
</organism>
<name>A0AAD2K384_9AGAR</name>
<evidence type="ECO:0000313" key="1">
    <source>
        <dbReference type="EMBL" id="CAK5276398.1"/>
    </source>
</evidence>